<evidence type="ECO:0008006" key="3">
    <source>
        <dbReference type="Google" id="ProtNLM"/>
    </source>
</evidence>
<dbReference type="InterPro" id="IPR029982">
    <property type="entry name" value="Kptn"/>
</dbReference>
<dbReference type="GO" id="GO:0030027">
    <property type="term" value="C:lamellipodium"/>
    <property type="evidence" value="ECO:0007669"/>
    <property type="project" value="TreeGrafter"/>
</dbReference>
<organism evidence="1 2">
    <name type="scientific">Hymenolepis diminuta</name>
    <name type="common">Rat tapeworm</name>
    <dbReference type="NCBI Taxonomy" id="6216"/>
    <lineage>
        <taxon>Eukaryota</taxon>
        <taxon>Metazoa</taxon>
        <taxon>Spiralia</taxon>
        <taxon>Lophotrochozoa</taxon>
        <taxon>Platyhelminthes</taxon>
        <taxon>Cestoda</taxon>
        <taxon>Eucestoda</taxon>
        <taxon>Cyclophyllidea</taxon>
        <taxon>Hymenolepididae</taxon>
        <taxon>Hymenolepis</taxon>
    </lineage>
</organism>
<sequence length="504" mass="55874">MIMDKSPSILKDFSLYKEVAFFPTIGQGTIHNLTHLPSQTSIEHGDEPNCRKHDILVASLLPSFENSSSSRCCNLYSFSTVQNSLVTSTKSFDFNYLPVADIVCINSFYDEFSRNYVVAMGLVKEEGSCYFNIYSGRSLSSLPEKFICLSELDHFPVQVVHTYFISPNTQKMQWACLLSTSGQLTSALDLNQNCPSWKPVQVYTRLLDAIPPQEKATEGISRRQGLKFYASETPLTSSGDESQSCRGAADPSAKSIFGLIDSTTTCNLFPELRNLPSRVVTYMDFFLLDDGEMKYRLSAFGTLDGWIGVGLVDMKKSELRAFYSASHDSIITKLKFFRQFNQNSNSPSDISLLVCSGLEPAAVYRCPFDGNGEGKLSIGSRIILPQSVDFDQVNCACVADLDFDGQPEIVIGTFGQQLLFYKWISQPGSDKEGSYLLVHQRRMVGAVHSLECGDDCDFLGDGTQSLAVLTTSGLHIFHCSHLLDFCLPLLDARLQSLPSSFKCP</sequence>
<keyword evidence="2" id="KW-1185">Reference proteome</keyword>
<evidence type="ECO:0000313" key="1">
    <source>
        <dbReference type="EMBL" id="VUZ52032.1"/>
    </source>
</evidence>
<dbReference type="GO" id="GO:0015629">
    <property type="term" value="C:actin cytoskeleton"/>
    <property type="evidence" value="ECO:0007669"/>
    <property type="project" value="InterPro"/>
</dbReference>
<dbReference type="GO" id="GO:0007015">
    <property type="term" value="P:actin filament organization"/>
    <property type="evidence" value="ECO:0007669"/>
    <property type="project" value="InterPro"/>
</dbReference>
<dbReference type="PANTHER" id="PTHR15435">
    <property type="entry name" value="KICSTOR COMPLEX PROTEIN KAPTIN"/>
    <property type="match status" value="1"/>
</dbReference>
<name>A0A564YXT5_HYMDI</name>
<reference evidence="1 2" key="1">
    <citation type="submission" date="2019-07" db="EMBL/GenBank/DDBJ databases">
        <authorList>
            <person name="Jastrzebski P J."/>
            <person name="Paukszto L."/>
            <person name="Jastrzebski P J."/>
        </authorList>
    </citation>
    <scope>NUCLEOTIDE SEQUENCE [LARGE SCALE GENOMIC DNA]</scope>
    <source>
        <strain evidence="1 2">WMS-il1</strain>
    </source>
</reference>
<proteinExistence type="predicted"/>
<dbReference type="GO" id="GO:0034198">
    <property type="term" value="P:cellular response to amino acid starvation"/>
    <property type="evidence" value="ECO:0007669"/>
    <property type="project" value="TreeGrafter"/>
</dbReference>
<dbReference type="PANTHER" id="PTHR15435:SF2">
    <property type="entry name" value="KICSTOR COMPLEX PROTEIN KAPTIN"/>
    <property type="match status" value="1"/>
</dbReference>
<dbReference type="EMBL" id="CABIJS010000455">
    <property type="protein sequence ID" value="VUZ52032.1"/>
    <property type="molecule type" value="Genomic_DNA"/>
</dbReference>
<gene>
    <name evidence="1" type="ORF">WMSIL1_LOCUS10575</name>
</gene>
<protein>
    <recommendedName>
        <fullName evidence="3">Kaptin</fullName>
    </recommendedName>
</protein>
<accession>A0A564YXT5</accession>
<dbReference type="AlphaFoldDB" id="A0A564YXT5"/>
<dbReference type="GO" id="GO:0051015">
    <property type="term" value="F:actin filament binding"/>
    <property type="evidence" value="ECO:0007669"/>
    <property type="project" value="TreeGrafter"/>
</dbReference>
<dbReference type="GO" id="GO:1904262">
    <property type="term" value="P:negative regulation of TORC1 signaling"/>
    <property type="evidence" value="ECO:0007669"/>
    <property type="project" value="TreeGrafter"/>
</dbReference>
<dbReference type="Proteomes" id="UP000321570">
    <property type="component" value="Unassembled WGS sequence"/>
</dbReference>
<evidence type="ECO:0000313" key="2">
    <source>
        <dbReference type="Proteomes" id="UP000321570"/>
    </source>
</evidence>